<comment type="caution">
    <text evidence="4">The sequence shown here is derived from an EMBL/GenBank/DDBJ whole genome shotgun (WGS) entry which is preliminary data.</text>
</comment>
<proteinExistence type="inferred from homology"/>
<evidence type="ECO:0000313" key="4">
    <source>
        <dbReference type="EMBL" id="NNF05920.1"/>
    </source>
</evidence>
<dbReference type="InterPro" id="IPR043130">
    <property type="entry name" value="CDP-OH_PTrfase_TM_dom"/>
</dbReference>
<comment type="similarity">
    <text evidence="2">Belongs to the CDP-alcohol phosphatidyltransferase class-I family.</text>
</comment>
<keyword evidence="1 2" id="KW-0808">Transferase</keyword>
<evidence type="ECO:0000256" key="1">
    <source>
        <dbReference type="ARBA" id="ARBA00022679"/>
    </source>
</evidence>
<accession>A0A7Y2E756</accession>
<protein>
    <submittedName>
        <fullName evidence="4">CDP-alcohol phosphatidyltransferase family protein</fullName>
    </submittedName>
</protein>
<organism evidence="4 5">
    <name type="scientific">Eiseniibacteriota bacterium</name>
    <dbReference type="NCBI Taxonomy" id="2212470"/>
    <lineage>
        <taxon>Bacteria</taxon>
        <taxon>Candidatus Eiseniibacteriota</taxon>
    </lineage>
</organism>
<dbReference type="InterPro" id="IPR048254">
    <property type="entry name" value="CDP_ALCOHOL_P_TRANSF_CS"/>
</dbReference>
<dbReference type="PROSITE" id="PS00379">
    <property type="entry name" value="CDP_ALCOHOL_P_TRANSF"/>
    <property type="match status" value="1"/>
</dbReference>
<reference evidence="4 5" key="1">
    <citation type="submission" date="2020-03" db="EMBL/GenBank/DDBJ databases">
        <title>Metabolic flexibility allows generalist bacteria to become dominant in a frequently disturbed ecosystem.</title>
        <authorList>
            <person name="Chen Y.-J."/>
            <person name="Leung P.M."/>
            <person name="Bay S.K."/>
            <person name="Hugenholtz P."/>
            <person name="Kessler A.J."/>
            <person name="Shelley G."/>
            <person name="Waite D.W."/>
            <person name="Cook P.L."/>
            <person name="Greening C."/>
        </authorList>
    </citation>
    <scope>NUCLEOTIDE SEQUENCE [LARGE SCALE GENOMIC DNA]</scope>
    <source>
        <strain evidence="4">SS_bin_28</strain>
    </source>
</reference>
<keyword evidence="3" id="KW-1133">Transmembrane helix</keyword>
<dbReference type="EMBL" id="JABDJR010000154">
    <property type="protein sequence ID" value="NNF05920.1"/>
    <property type="molecule type" value="Genomic_DNA"/>
</dbReference>
<feature type="transmembrane region" description="Helical" evidence="3">
    <location>
        <begin position="113"/>
        <end position="132"/>
    </location>
</feature>
<sequence>MKSAVKTWARVTVEPIVGLLHALKLTPNHITLFGTALSGVAGWLVSEGHFIYATLTLGVGGLCDMLDGALARKYGTSSTFGAFLDSSMDRLAELFFFVGVAIFFHQAEPSSLYIALAILAAGGSFLVSYTRARAEGLGIDCSVGLMERPERIVIILLATPFGALGLKVMLWILTPLVFFTVWQRIHHVQRATQNDG</sequence>
<keyword evidence="3" id="KW-0812">Transmembrane</keyword>
<dbReference type="GO" id="GO:0016780">
    <property type="term" value="F:phosphotransferase activity, for other substituted phosphate groups"/>
    <property type="evidence" value="ECO:0007669"/>
    <property type="project" value="InterPro"/>
</dbReference>
<dbReference type="Gene3D" id="1.20.120.1760">
    <property type="match status" value="1"/>
</dbReference>
<dbReference type="GO" id="GO:0008654">
    <property type="term" value="P:phospholipid biosynthetic process"/>
    <property type="evidence" value="ECO:0007669"/>
    <property type="project" value="InterPro"/>
</dbReference>
<dbReference type="Proteomes" id="UP000547674">
    <property type="component" value="Unassembled WGS sequence"/>
</dbReference>
<name>A0A7Y2E756_UNCEI</name>
<dbReference type="GO" id="GO:0016020">
    <property type="term" value="C:membrane"/>
    <property type="evidence" value="ECO:0007669"/>
    <property type="project" value="InterPro"/>
</dbReference>
<dbReference type="AlphaFoldDB" id="A0A7Y2E756"/>
<feature type="transmembrane region" description="Helical" evidence="3">
    <location>
        <begin position="152"/>
        <end position="173"/>
    </location>
</feature>
<keyword evidence="3" id="KW-0472">Membrane</keyword>
<evidence type="ECO:0000256" key="3">
    <source>
        <dbReference type="SAM" id="Phobius"/>
    </source>
</evidence>
<dbReference type="Pfam" id="PF01066">
    <property type="entry name" value="CDP-OH_P_transf"/>
    <property type="match status" value="1"/>
</dbReference>
<evidence type="ECO:0000256" key="2">
    <source>
        <dbReference type="RuleBase" id="RU003750"/>
    </source>
</evidence>
<evidence type="ECO:0000313" key="5">
    <source>
        <dbReference type="Proteomes" id="UP000547674"/>
    </source>
</evidence>
<gene>
    <name evidence="4" type="ORF">HKN21_04105</name>
</gene>
<dbReference type="InterPro" id="IPR000462">
    <property type="entry name" value="CDP-OH_P_trans"/>
</dbReference>